<accession>A0A2T5YQG6</accession>
<dbReference type="SUPFAM" id="SSF55781">
    <property type="entry name" value="GAF domain-like"/>
    <property type="match status" value="1"/>
</dbReference>
<dbReference type="AlphaFoldDB" id="A0A2T5YQG6"/>
<reference evidence="1 2" key="1">
    <citation type="submission" date="2018-04" db="EMBL/GenBank/DDBJ databases">
        <title>Genomic Encyclopedia of Archaeal and Bacterial Type Strains, Phase II (KMG-II): from individual species to whole genera.</title>
        <authorList>
            <person name="Goeker M."/>
        </authorList>
    </citation>
    <scope>NUCLEOTIDE SEQUENCE [LARGE SCALE GENOMIC DNA]</scope>
    <source>
        <strain evidence="1 2">DSM 100162</strain>
    </source>
</reference>
<dbReference type="RefSeq" id="WP_108210898.1">
    <property type="nucleotide sequence ID" value="NZ_QBKI01000002.1"/>
</dbReference>
<keyword evidence="2" id="KW-1185">Reference proteome</keyword>
<sequence length="172" mass="19642">MEYRQIHYWQYEPGQEEEEVLEAALVLCEKGRHNKTLSEIATFITTHTGVKYVLIGRLSDDKQSVHTLVMMDEGMPMDNFTYLLKGTPCEETMCQRFCYFPFDVAASFPEDEELDKMGVTSYLGSMLLSEETDPIGLVVLMDDKQIANAAFAEHLIMVLSPAIEEEIKLMKL</sequence>
<evidence type="ECO:0000313" key="1">
    <source>
        <dbReference type="EMBL" id="PTX21531.1"/>
    </source>
</evidence>
<dbReference type="EMBL" id="QBKI01000002">
    <property type="protein sequence ID" value="PTX21531.1"/>
    <property type="molecule type" value="Genomic_DNA"/>
</dbReference>
<dbReference type="Proteomes" id="UP000244225">
    <property type="component" value="Unassembled WGS sequence"/>
</dbReference>
<proteinExistence type="predicted"/>
<dbReference type="OrthoDB" id="9787514at2"/>
<comment type="caution">
    <text evidence="1">The sequence shown here is derived from an EMBL/GenBank/DDBJ whole genome shotgun (WGS) entry which is preliminary data.</text>
</comment>
<name>A0A2T5YQG6_9BACT</name>
<gene>
    <name evidence="1" type="ORF">C8N40_102507</name>
</gene>
<organism evidence="1 2">
    <name type="scientific">Pontibacter mucosus</name>
    <dbReference type="NCBI Taxonomy" id="1649266"/>
    <lineage>
        <taxon>Bacteria</taxon>
        <taxon>Pseudomonadati</taxon>
        <taxon>Bacteroidota</taxon>
        <taxon>Cytophagia</taxon>
        <taxon>Cytophagales</taxon>
        <taxon>Hymenobacteraceae</taxon>
        <taxon>Pontibacter</taxon>
    </lineage>
</organism>
<protein>
    <recommendedName>
        <fullName evidence="3">GAF domain-containing protein</fullName>
    </recommendedName>
</protein>
<evidence type="ECO:0008006" key="3">
    <source>
        <dbReference type="Google" id="ProtNLM"/>
    </source>
</evidence>
<evidence type="ECO:0000313" key="2">
    <source>
        <dbReference type="Proteomes" id="UP000244225"/>
    </source>
</evidence>